<proteinExistence type="inferred from homology"/>
<evidence type="ECO:0000259" key="11">
    <source>
        <dbReference type="Pfam" id="PF08544"/>
    </source>
</evidence>
<dbReference type="RefSeq" id="WP_126692758.1">
    <property type="nucleotide sequence ID" value="NZ_RXOF01000004.1"/>
</dbReference>
<dbReference type="HAMAP" id="MF_00061">
    <property type="entry name" value="IspE"/>
    <property type="match status" value="1"/>
</dbReference>
<dbReference type="PANTHER" id="PTHR43527">
    <property type="entry name" value="4-DIPHOSPHOCYTIDYL-2-C-METHYL-D-ERYTHRITOL KINASE, CHLOROPLASTIC"/>
    <property type="match status" value="1"/>
</dbReference>
<keyword evidence="7 9" id="KW-0067">ATP-binding</keyword>
<reference evidence="12 13" key="1">
    <citation type="submission" date="2018-12" db="EMBL/GenBank/DDBJ databases">
        <title>Hymenobacter gummosus sp. nov., isolated from a spring.</title>
        <authorList>
            <person name="Nie L."/>
        </authorList>
    </citation>
    <scope>NUCLEOTIDE SEQUENCE [LARGE SCALE GENOMIC DNA]</scope>
    <source>
        <strain evidence="12 13">KCTC 52166</strain>
    </source>
</reference>
<evidence type="ECO:0000256" key="9">
    <source>
        <dbReference type="HAMAP-Rule" id="MF_00061"/>
    </source>
</evidence>
<evidence type="ECO:0000256" key="2">
    <source>
        <dbReference type="ARBA" id="ARBA00012052"/>
    </source>
</evidence>
<dbReference type="NCBIfam" id="TIGR00154">
    <property type="entry name" value="ispE"/>
    <property type="match status" value="1"/>
</dbReference>
<keyword evidence="6 9" id="KW-0418">Kinase</keyword>
<protein>
    <recommendedName>
        <fullName evidence="3 9">4-diphosphocytidyl-2-C-methyl-D-erythritol kinase</fullName>
        <shortName evidence="9">CMK</shortName>
        <ecNumber evidence="2 9">2.7.1.148</ecNumber>
    </recommendedName>
    <alternativeName>
        <fullName evidence="8 9">4-(cytidine-5'-diphospho)-2-C-methyl-D-erythritol kinase</fullName>
    </alternativeName>
</protein>
<dbReference type="UniPathway" id="UPA00056">
    <property type="reaction ID" value="UER00094"/>
</dbReference>
<feature type="active site" evidence="9">
    <location>
        <position position="8"/>
    </location>
</feature>
<dbReference type="AlphaFoldDB" id="A0A431U4L0"/>
<comment type="function">
    <text evidence="9">Catalyzes the phosphorylation of the position 2 hydroxy group of 4-diphosphocytidyl-2C-methyl-D-erythritol.</text>
</comment>
<evidence type="ECO:0000256" key="8">
    <source>
        <dbReference type="ARBA" id="ARBA00032554"/>
    </source>
</evidence>
<dbReference type="SUPFAM" id="SSF54211">
    <property type="entry name" value="Ribosomal protein S5 domain 2-like"/>
    <property type="match status" value="1"/>
</dbReference>
<name>A0A431U4L0_9BACT</name>
<accession>A0A431U4L0</accession>
<evidence type="ECO:0000256" key="7">
    <source>
        <dbReference type="ARBA" id="ARBA00022840"/>
    </source>
</evidence>
<feature type="binding site" evidence="9">
    <location>
        <begin position="91"/>
        <end position="101"/>
    </location>
    <ligand>
        <name>ATP</name>
        <dbReference type="ChEBI" id="CHEBI:30616"/>
    </ligand>
</feature>
<dbReference type="SUPFAM" id="SSF55060">
    <property type="entry name" value="GHMP Kinase, C-terminal domain"/>
    <property type="match status" value="1"/>
</dbReference>
<sequence>MLVFPNAKLNLGLHITARRPDGFHTLETVMLPLPWCDALEVLPAAETSLTLTGRPIPGDPTTNLCRRAYELLRADFPAVPPVQIHLHKVVPIGAGLGGGSADAAFCLRALNTVLELSLTDEQLEAYARRLGSDCAFFIRNQPALALGRGDELAPLPLPQLRGAACKVIYPNLHISTAEAYAGVTPKTPAHALSAALAGPVETWRETVVNDFEAALAPKYPLLGQLKQQLYDAGAAYASLSGSGSAVFGLWPGRELPPALPLPAEYLVWDGQL</sequence>
<evidence type="ECO:0000313" key="12">
    <source>
        <dbReference type="EMBL" id="RTQ50691.1"/>
    </source>
</evidence>
<dbReference type="InterPro" id="IPR014721">
    <property type="entry name" value="Ribsml_uS5_D2-typ_fold_subgr"/>
</dbReference>
<comment type="caution">
    <text evidence="12">The sequence shown here is derived from an EMBL/GenBank/DDBJ whole genome shotgun (WGS) entry which is preliminary data.</text>
</comment>
<dbReference type="GO" id="GO:0019288">
    <property type="term" value="P:isopentenyl diphosphate biosynthetic process, methylerythritol 4-phosphate pathway"/>
    <property type="evidence" value="ECO:0007669"/>
    <property type="project" value="UniProtKB-UniRule"/>
</dbReference>
<comment type="pathway">
    <text evidence="9">Isoprenoid biosynthesis; isopentenyl diphosphate biosynthesis via DXP pathway; isopentenyl diphosphate from 1-deoxy-D-xylulose 5-phosphate: step 3/6.</text>
</comment>
<dbReference type="PIRSF" id="PIRSF010376">
    <property type="entry name" value="IspE"/>
    <property type="match status" value="1"/>
</dbReference>
<dbReference type="GO" id="GO:0050515">
    <property type="term" value="F:4-(cytidine 5'-diphospho)-2-C-methyl-D-erythritol kinase activity"/>
    <property type="evidence" value="ECO:0007669"/>
    <property type="project" value="UniProtKB-UniRule"/>
</dbReference>
<feature type="active site" evidence="9">
    <location>
        <position position="133"/>
    </location>
</feature>
<dbReference type="GO" id="GO:0016114">
    <property type="term" value="P:terpenoid biosynthetic process"/>
    <property type="evidence" value="ECO:0007669"/>
    <property type="project" value="UniProtKB-UniRule"/>
</dbReference>
<dbReference type="Pfam" id="PF08544">
    <property type="entry name" value="GHMP_kinases_C"/>
    <property type="match status" value="1"/>
</dbReference>
<dbReference type="Proteomes" id="UP000282184">
    <property type="component" value="Unassembled WGS sequence"/>
</dbReference>
<keyword evidence="4 9" id="KW-0808">Transferase</keyword>
<dbReference type="Gene3D" id="3.30.70.890">
    <property type="entry name" value="GHMP kinase, C-terminal domain"/>
    <property type="match status" value="1"/>
</dbReference>
<evidence type="ECO:0000256" key="4">
    <source>
        <dbReference type="ARBA" id="ARBA00022679"/>
    </source>
</evidence>
<evidence type="ECO:0000256" key="3">
    <source>
        <dbReference type="ARBA" id="ARBA00017473"/>
    </source>
</evidence>
<dbReference type="Pfam" id="PF00288">
    <property type="entry name" value="GHMP_kinases_N"/>
    <property type="match status" value="1"/>
</dbReference>
<dbReference type="InterPro" id="IPR036554">
    <property type="entry name" value="GHMP_kinase_C_sf"/>
</dbReference>
<keyword evidence="5 9" id="KW-0547">Nucleotide-binding</keyword>
<dbReference type="Gene3D" id="3.30.230.10">
    <property type="match status" value="1"/>
</dbReference>
<dbReference type="GO" id="GO:0005524">
    <property type="term" value="F:ATP binding"/>
    <property type="evidence" value="ECO:0007669"/>
    <property type="project" value="UniProtKB-UniRule"/>
</dbReference>
<feature type="domain" description="GHMP kinase N-terminal" evidence="10">
    <location>
        <begin position="63"/>
        <end position="138"/>
    </location>
</feature>
<evidence type="ECO:0000313" key="13">
    <source>
        <dbReference type="Proteomes" id="UP000282184"/>
    </source>
</evidence>
<dbReference type="InterPro" id="IPR020568">
    <property type="entry name" value="Ribosomal_Su5_D2-typ_SF"/>
</dbReference>
<comment type="catalytic activity">
    <reaction evidence="9">
        <text>4-CDP-2-C-methyl-D-erythritol + ATP = 4-CDP-2-C-methyl-D-erythritol 2-phosphate + ADP + H(+)</text>
        <dbReference type="Rhea" id="RHEA:18437"/>
        <dbReference type="ChEBI" id="CHEBI:15378"/>
        <dbReference type="ChEBI" id="CHEBI:30616"/>
        <dbReference type="ChEBI" id="CHEBI:57823"/>
        <dbReference type="ChEBI" id="CHEBI:57919"/>
        <dbReference type="ChEBI" id="CHEBI:456216"/>
        <dbReference type="EC" id="2.7.1.148"/>
    </reaction>
</comment>
<dbReference type="InterPro" id="IPR006204">
    <property type="entry name" value="GHMP_kinase_N_dom"/>
</dbReference>
<dbReference type="EMBL" id="RXOF01000004">
    <property type="protein sequence ID" value="RTQ50691.1"/>
    <property type="molecule type" value="Genomic_DNA"/>
</dbReference>
<evidence type="ECO:0000259" key="10">
    <source>
        <dbReference type="Pfam" id="PF00288"/>
    </source>
</evidence>
<dbReference type="InterPro" id="IPR013750">
    <property type="entry name" value="GHMP_kinase_C_dom"/>
</dbReference>
<keyword evidence="13" id="KW-1185">Reference proteome</keyword>
<dbReference type="EC" id="2.7.1.148" evidence="2 9"/>
<evidence type="ECO:0000256" key="1">
    <source>
        <dbReference type="ARBA" id="ARBA00009684"/>
    </source>
</evidence>
<feature type="domain" description="GHMP kinase C-terminal" evidence="11">
    <location>
        <begin position="197"/>
        <end position="249"/>
    </location>
</feature>
<comment type="similarity">
    <text evidence="1 9">Belongs to the GHMP kinase family. IspE subfamily.</text>
</comment>
<evidence type="ECO:0000256" key="5">
    <source>
        <dbReference type="ARBA" id="ARBA00022741"/>
    </source>
</evidence>
<dbReference type="InterPro" id="IPR004424">
    <property type="entry name" value="IspE"/>
</dbReference>
<evidence type="ECO:0000256" key="6">
    <source>
        <dbReference type="ARBA" id="ARBA00022777"/>
    </source>
</evidence>
<gene>
    <name evidence="9" type="primary">ispE</name>
    <name evidence="12" type="ORF">EJV47_08645</name>
</gene>
<organism evidence="12 13">
    <name type="scientific">Hymenobacter gummosus</name>
    <dbReference type="NCBI Taxonomy" id="1776032"/>
    <lineage>
        <taxon>Bacteria</taxon>
        <taxon>Pseudomonadati</taxon>
        <taxon>Bacteroidota</taxon>
        <taxon>Cytophagia</taxon>
        <taxon>Cytophagales</taxon>
        <taxon>Hymenobacteraceae</taxon>
        <taxon>Hymenobacter</taxon>
    </lineage>
</organism>
<keyword evidence="9" id="KW-0414">Isoprene biosynthesis</keyword>
<dbReference type="OrthoDB" id="9809438at2"/>
<dbReference type="PANTHER" id="PTHR43527:SF2">
    <property type="entry name" value="4-DIPHOSPHOCYTIDYL-2-C-METHYL-D-ERYTHRITOL KINASE, CHLOROPLASTIC"/>
    <property type="match status" value="1"/>
</dbReference>